<accession>A0ABW2KF21</accession>
<comment type="cofactor">
    <cofactor evidence="1">
        <name>NAD(+)</name>
        <dbReference type="ChEBI" id="CHEBI:57540"/>
    </cofactor>
</comment>
<keyword evidence="4" id="KW-0456">Lyase</keyword>
<evidence type="ECO:0000313" key="7">
    <source>
        <dbReference type="Proteomes" id="UP001596540"/>
    </source>
</evidence>
<dbReference type="PANTHER" id="PTHR43078">
    <property type="entry name" value="UDP-GLUCURONIC ACID DECARBOXYLASE-RELATED"/>
    <property type="match status" value="1"/>
</dbReference>
<protein>
    <submittedName>
        <fullName evidence="6">NAD-dependent epimerase/dehydratase family protein</fullName>
    </submittedName>
</protein>
<evidence type="ECO:0000256" key="2">
    <source>
        <dbReference type="ARBA" id="ARBA00022793"/>
    </source>
</evidence>
<dbReference type="InterPro" id="IPR044516">
    <property type="entry name" value="UXS-like"/>
</dbReference>
<feature type="domain" description="NAD-dependent epimerase/dehydratase" evidence="5">
    <location>
        <begin position="5"/>
        <end position="247"/>
    </location>
</feature>
<dbReference type="InterPro" id="IPR001509">
    <property type="entry name" value="Epimerase_deHydtase"/>
</dbReference>
<evidence type="ECO:0000259" key="5">
    <source>
        <dbReference type="Pfam" id="PF01370"/>
    </source>
</evidence>
<keyword evidence="7" id="KW-1185">Reference proteome</keyword>
<evidence type="ECO:0000256" key="1">
    <source>
        <dbReference type="ARBA" id="ARBA00001911"/>
    </source>
</evidence>
<evidence type="ECO:0000256" key="3">
    <source>
        <dbReference type="ARBA" id="ARBA00023027"/>
    </source>
</evidence>
<reference evidence="7" key="1">
    <citation type="journal article" date="2019" name="Int. J. Syst. Evol. Microbiol.">
        <title>The Global Catalogue of Microorganisms (GCM) 10K type strain sequencing project: providing services to taxonomists for standard genome sequencing and annotation.</title>
        <authorList>
            <consortium name="The Broad Institute Genomics Platform"/>
            <consortium name="The Broad Institute Genome Sequencing Center for Infectious Disease"/>
            <person name="Wu L."/>
            <person name="Ma J."/>
        </authorList>
    </citation>
    <scope>NUCLEOTIDE SEQUENCE [LARGE SCALE GENOMIC DNA]</scope>
    <source>
        <strain evidence="7">CGMCC 4.7382</strain>
    </source>
</reference>
<keyword evidence="2" id="KW-0210">Decarboxylase</keyword>
<dbReference type="EMBL" id="JBHTBH010000005">
    <property type="protein sequence ID" value="MFC7328621.1"/>
    <property type="molecule type" value="Genomic_DNA"/>
</dbReference>
<keyword evidence="3" id="KW-0520">NAD</keyword>
<dbReference type="RefSeq" id="WP_379871269.1">
    <property type="nucleotide sequence ID" value="NZ_JBHTBH010000005.1"/>
</dbReference>
<name>A0ABW2KF21_9ACTN</name>
<sequence>MAERALVTGGAGFVGLHLVRRLLADGVRVTLLDDFSRGRPDRDFQELAGHVETVEHDLTTAIPPDLAPGPFDEVYHLAAVVGVHQSIHRPAHVLSTNLLSAIHLVDWCARTEPGALFLSSTSEVADGAAAAGLTGHPTREDVPFVVADLGAPRSSYALSKAVAESMFRRLHGKTQVRIGRYHNVYGPRMGRRHVIPQLIGRILDRQDPFPLYGAHQTRAFCYVTDAVDATVRLTRIGRDEPLVANIGDDTEEIRIDALARRLFRLAGVDPRLDVHDPPAGSPDRRLPDLATLRALLGPRPATPLDEGLRATLAWYTEHGAAGHE</sequence>
<organism evidence="6 7">
    <name type="scientific">Marinactinospora rubrisoli</name>
    <dbReference type="NCBI Taxonomy" id="2715399"/>
    <lineage>
        <taxon>Bacteria</taxon>
        <taxon>Bacillati</taxon>
        <taxon>Actinomycetota</taxon>
        <taxon>Actinomycetes</taxon>
        <taxon>Streptosporangiales</taxon>
        <taxon>Nocardiopsidaceae</taxon>
        <taxon>Marinactinospora</taxon>
    </lineage>
</organism>
<proteinExistence type="predicted"/>
<dbReference type="Gene3D" id="3.90.25.10">
    <property type="entry name" value="UDP-galactose 4-epimerase, domain 1"/>
    <property type="match status" value="1"/>
</dbReference>
<dbReference type="InterPro" id="IPR036291">
    <property type="entry name" value="NAD(P)-bd_dom_sf"/>
</dbReference>
<gene>
    <name evidence="6" type="ORF">ACFQRF_12795</name>
</gene>
<dbReference type="Gene3D" id="3.40.50.720">
    <property type="entry name" value="NAD(P)-binding Rossmann-like Domain"/>
    <property type="match status" value="1"/>
</dbReference>
<dbReference type="Proteomes" id="UP001596540">
    <property type="component" value="Unassembled WGS sequence"/>
</dbReference>
<dbReference type="PANTHER" id="PTHR43078:SF6">
    <property type="entry name" value="UDP-GLUCURONIC ACID DECARBOXYLASE 1"/>
    <property type="match status" value="1"/>
</dbReference>
<comment type="caution">
    <text evidence="6">The sequence shown here is derived from an EMBL/GenBank/DDBJ whole genome shotgun (WGS) entry which is preliminary data.</text>
</comment>
<evidence type="ECO:0000313" key="6">
    <source>
        <dbReference type="EMBL" id="MFC7328621.1"/>
    </source>
</evidence>
<dbReference type="Pfam" id="PF01370">
    <property type="entry name" value="Epimerase"/>
    <property type="match status" value="1"/>
</dbReference>
<dbReference type="SUPFAM" id="SSF51735">
    <property type="entry name" value="NAD(P)-binding Rossmann-fold domains"/>
    <property type="match status" value="1"/>
</dbReference>
<evidence type="ECO:0000256" key="4">
    <source>
        <dbReference type="ARBA" id="ARBA00023239"/>
    </source>
</evidence>